<dbReference type="EMBL" id="DF143188">
    <property type="protein sequence ID" value="GAA51695.1"/>
    <property type="molecule type" value="Genomic_DNA"/>
</dbReference>
<evidence type="ECO:0000313" key="3">
    <source>
        <dbReference type="Proteomes" id="UP000008909"/>
    </source>
</evidence>
<keyword evidence="3" id="KW-1185">Reference proteome</keyword>
<evidence type="ECO:0000256" key="1">
    <source>
        <dbReference type="SAM" id="MobiDB-lite"/>
    </source>
</evidence>
<dbReference type="Proteomes" id="UP000008909">
    <property type="component" value="Unassembled WGS sequence"/>
</dbReference>
<dbReference type="AlphaFoldDB" id="G7YFG2"/>
<organism evidence="2 3">
    <name type="scientific">Clonorchis sinensis</name>
    <name type="common">Chinese liver fluke</name>
    <dbReference type="NCBI Taxonomy" id="79923"/>
    <lineage>
        <taxon>Eukaryota</taxon>
        <taxon>Metazoa</taxon>
        <taxon>Spiralia</taxon>
        <taxon>Lophotrochozoa</taxon>
        <taxon>Platyhelminthes</taxon>
        <taxon>Trematoda</taxon>
        <taxon>Digenea</taxon>
        <taxon>Opisthorchiida</taxon>
        <taxon>Opisthorchiata</taxon>
        <taxon>Opisthorchiidae</taxon>
        <taxon>Clonorchis</taxon>
    </lineage>
</organism>
<evidence type="ECO:0000313" key="2">
    <source>
        <dbReference type="EMBL" id="GAA51695.1"/>
    </source>
</evidence>
<sequence>MHQLLRTQLASCPRRPQLGTKRRLHTFKELVGKQLVARHSVQCRQGPIQRFLQAGDEHGRVISRCHPGRLEPPQSLLAVGRRVELRCKGFLRGGPVHLPRAPTGRIQGRLRPAPVEGLQGSQLTAADCGSDTIKGFCDALSALLQWSESSDSSAASGDMDAQVVLTADDDVNTWLDPSVLNPQQAQAFLTRIASEAKLAPLSMHPVTQRMNSTKYDEPDCIAPLTELVDSKKSIKARGSSNLMIKFLKRSEEIQVTQPARKKQARDDACISVEKHEEKEQDQIKTEPR</sequence>
<accession>G7YFG2</accession>
<dbReference type="SUPFAM" id="SSF143081">
    <property type="entry name" value="BB1717-like"/>
    <property type="match status" value="1"/>
</dbReference>
<dbReference type="InterPro" id="IPR036590">
    <property type="entry name" value="SRAP-like"/>
</dbReference>
<reference key="2">
    <citation type="submission" date="2011-10" db="EMBL/GenBank/DDBJ databases">
        <title>The genome and transcriptome sequence of Clonorchis sinensis provide insights into the carcinogenic liver fluke.</title>
        <authorList>
            <person name="Wang X."/>
            <person name="Huang Y."/>
            <person name="Chen W."/>
            <person name="Liu H."/>
            <person name="Guo L."/>
            <person name="Chen Y."/>
            <person name="Luo F."/>
            <person name="Zhou W."/>
            <person name="Sun J."/>
            <person name="Mao Q."/>
            <person name="Liang P."/>
            <person name="Zhou C."/>
            <person name="Tian Y."/>
            <person name="Men J."/>
            <person name="Lv X."/>
            <person name="Huang L."/>
            <person name="Zhou J."/>
            <person name="Hu Y."/>
            <person name="Li R."/>
            <person name="Zhang F."/>
            <person name="Lei H."/>
            <person name="Li X."/>
            <person name="Hu X."/>
            <person name="Liang C."/>
            <person name="Xu J."/>
            <person name="Wu Z."/>
            <person name="Yu X."/>
        </authorList>
    </citation>
    <scope>NUCLEOTIDE SEQUENCE</scope>
    <source>
        <strain>Henan</strain>
    </source>
</reference>
<name>G7YFG2_CLOSI</name>
<dbReference type="Gene3D" id="3.90.1680.10">
    <property type="entry name" value="SOS response associated peptidase-like"/>
    <property type="match status" value="1"/>
</dbReference>
<feature type="region of interest" description="Disordered" evidence="1">
    <location>
        <begin position="254"/>
        <end position="288"/>
    </location>
</feature>
<reference evidence="2" key="1">
    <citation type="journal article" date="2011" name="Genome Biol.">
        <title>The draft genome of the carcinogenic human liver fluke Clonorchis sinensis.</title>
        <authorList>
            <person name="Wang X."/>
            <person name="Chen W."/>
            <person name="Huang Y."/>
            <person name="Sun J."/>
            <person name="Men J."/>
            <person name="Liu H."/>
            <person name="Luo F."/>
            <person name="Guo L."/>
            <person name="Lv X."/>
            <person name="Deng C."/>
            <person name="Zhou C."/>
            <person name="Fan Y."/>
            <person name="Li X."/>
            <person name="Huang L."/>
            <person name="Hu Y."/>
            <person name="Liang C."/>
            <person name="Hu X."/>
            <person name="Xu J."/>
            <person name="Yu X."/>
        </authorList>
    </citation>
    <scope>NUCLEOTIDE SEQUENCE [LARGE SCALE GENOMIC DNA]</scope>
    <source>
        <strain evidence="2">Henan</strain>
    </source>
</reference>
<gene>
    <name evidence="2" type="ORF">CLF_106643</name>
</gene>
<protein>
    <submittedName>
        <fullName evidence="2">Uncharacterized protein</fullName>
    </submittedName>
</protein>
<proteinExistence type="predicted"/>
<feature type="compositionally biased region" description="Basic and acidic residues" evidence="1">
    <location>
        <begin position="264"/>
        <end position="288"/>
    </location>
</feature>